<dbReference type="Proteomes" id="UP000694422">
    <property type="component" value="Unplaced"/>
</dbReference>
<evidence type="ECO:0000256" key="16">
    <source>
        <dbReference type="ARBA" id="ARBA00054968"/>
    </source>
</evidence>
<evidence type="ECO:0000313" key="22">
    <source>
        <dbReference type="Ensembl" id="ENSSDAP00000008568.1"/>
    </source>
</evidence>
<dbReference type="FunFam" id="1.10.238.10:FF:000179">
    <property type="entry name" value="EF-hand calcium-binding domain-containing protein 6"/>
    <property type="match status" value="1"/>
</dbReference>
<evidence type="ECO:0000256" key="9">
    <source>
        <dbReference type="ARBA" id="ARBA00022846"/>
    </source>
</evidence>
<feature type="domain" description="EF-hand" evidence="21">
    <location>
        <begin position="1022"/>
        <end position="1057"/>
    </location>
</feature>
<dbReference type="GO" id="GO:0005654">
    <property type="term" value="C:nucleoplasm"/>
    <property type="evidence" value="ECO:0007669"/>
    <property type="project" value="TreeGrafter"/>
</dbReference>
<reference evidence="22" key="1">
    <citation type="submission" date="2025-08" db="UniProtKB">
        <authorList>
            <consortium name="Ensembl"/>
        </authorList>
    </citation>
    <scope>IDENTIFICATION</scope>
</reference>
<keyword evidence="13" id="KW-0206">Cytoskeleton</keyword>
<dbReference type="Gene3D" id="1.10.238.10">
    <property type="entry name" value="EF-hand"/>
    <property type="match status" value="10"/>
</dbReference>
<dbReference type="PANTHER" id="PTHR20875:SF2">
    <property type="entry name" value="EF-HAND CALCIUM-BINDING DOMAIN-CONTAINING PROTEIN 6"/>
    <property type="match status" value="1"/>
</dbReference>
<feature type="domain" description="EF-hand" evidence="21">
    <location>
        <begin position="77"/>
        <end position="112"/>
    </location>
</feature>
<keyword evidence="14" id="KW-0539">Nucleus</keyword>
<dbReference type="Pfam" id="PF13833">
    <property type="entry name" value="EF-hand_8"/>
    <property type="match status" value="1"/>
</dbReference>
<evidence type="ECO:0000256" key="2">
    <source>
        <dbReference type="ARBA" id="ARBA00004611"/>
    </source>
</evidence>
<evidence type="ECO:0000256" key="11">
    <source>
        <dbReference type="ARBA" id="ARBA00023069"/>
    </source>
</evidence>
<reference evidence="22" key="2">
    <citation type="submission" date="2025-09" db="UniProtKB">
        <authorList>
            <consortium name="Ensembl"/>
        </authorList>
    </citation>
    <scope>IDENTIFICATION</scope>
</reference>
<evidence type="ECO:0000256" key="15">
    <source>
        <dbReference type="ARBA" id="ARBA00023273"/>
    </source>
</evidence>
<dbReference type="Ensembl" id="ENSSDAT00000009737.1">
    <property type="protein sequence ID" value="ENSSDAP00000008568.1"/>
    <property type="gene ID" value="ENSSDAG00000007765.1"/>
</dbReference>
<feature type="domain" description="EF-hand" evidence="21">
    <location>
        <begin position="139"/>
        <end position="174"/>
    </location>
</feature>
<keyword evidence="23" id="KW-1185">Reference proteome</keyword>
<feature type="compositionally biased region" description="Polar residues" evidence="20">
    <location>
        <begin position="1204"/>
        <end position="1215"/>
    </location>
</feature>
<comment type="subunit">
    <text evidence="17">Microtubule inner protein component of sperm flagellar doublet microtubules. Binds PARK7. Part of a ternary complex containing PARK7, EFCAB6/DJBP and AR.</text>
</comment>
<dbReference type="InterPro" id="IPR011992">
    <property type="entry name" value="EF-hand-dom_pair"/>
</dbReference>
<evidence type="ECO:0000256" key="13">
    <source>
        <dbReference type="ARBA" id="ARBA00023212"/>
    </source>
</evidence>
<feature type="region of interest" description="Disordered" evidence="20">
    <location>
        <begin position="1197"/>
        <end position="1219"/>
    </location>
</feature>
<keyword evidence="11" id="KW-0969">Cilium</keyword>
<feature type="domain" description="EF-hand" evidence="21">
    <location>
        <begin position="1386"/>
        <end position="1416"/>
    </location>
</feature>
<dbReference type="PANTHER" id="PTHR20875">
    <property type="entry name" value="EF-HAND CALCIUM-BINDING DOMAIN-CONTAINING PROTEIN 6-RELATED"/>
    <property type="match status" value="1"/>
</dbReference>
<dbReference type="SMART" id="SM00054">
    <property type="entry name" value="EFh"/>
    <property type="match status" value="12"/>
</dbReference>
<dbReference type="InterPro" id="IPR015070">
    <property type="entry name" value="EF_hand_DJBP"/>
</dbReference>
<keyword evidence="12" id="KW-0804">Transcription</keyword>
<evidence type="ECO:0000256" key="12">
    <source>
        <dbReference type="ARBA" id="ARBA00023163"/>
    </source>
</evidence>
<protein>
    <recommendedName>
        <fullName evidence="18">EF-hand calcium-binding domain-containing protein 6</fullName>
    </recommendedName>
    <alternativeName>
        <fullName evidence="19">DJ-1-binding protein</fullName>
    </alternativeName>
</protein>
<proteinExistence type="predicted"/>
<evidence type="ECO:0000256" key="3">
    <source>
        <dbReference type="ARBA" id="ARBA00022490"/>
    </source>
</evidence>
<evidence type="ECO:0000256" key="10">
    <source>
        <dbReference type="ARBA" id="ARBA00023015"/>
    </source>
</evidence>
<keyword evidence="7" id="KW-0677">Repeat</keyword>
<organism evidence="22 23">
    <name type="scientific">Spermophilus dauricus</name>
    <name type="common">Daurian ground squirrel</name>
    <dbReference type="NCBI Taxonomy" id="99837"/>
    <lineage>
        <taxon>Eukaryota</taxon>
        <taxon>Metazoa</taxon>
        <taxon>Chordata</taxon>
        <taxon>Craniata</taxon>
        <taxon>Vertebrata</taxon>
        <taxon>Euteleostomi</taxon>
        <taxon>Mammalia</taxon>
        <taxon>Eutheria</taxon>
        <taxon>Euarchontoglires</taxon>
        <taxon>Glires</taxon>
        <taxon>Rodentia</taxon>
        <taxon>Sciuromorpha</taxon>
        <taxon>Sciuridae</taxon>
        <taxon>Xerinae</taxon>
        <taxon>Marmotini</taxon>
        <taxon>Spermophilus</taxon>
    </lineage>
</organism>
<accession>A0A8C9PG84</accession>
<evidence type="ECO:0000256" key="5">
    <source>
        <dbReference type="ARBA" id="ARBA00022553"/>
    </source>
</evidence>
<evidence type="ECO:0000256" key="4">
    <source>
        <dbReference type="ARBA" id="ARBA00022491"/>
    </source>
</evidence>
<keyword evidence="10" id="KW-0805">Transcription regulation</keyword>
<keyword evidence="8" id="KW-0106">Calcium</keyword>
<dbReference type="Pfam" id="PF08976">
    <property type="entry name" value="EF-hand_11"/>
    <property type="match status" value="3"/>
</dbReference>
<dbReference type="FunFam" id="1.10.238.10:FF:000240">
    <property type="entry name" value="EF-hand calcium-binding domain-containing protein 6"/>
    <property type="match status" value="1"/>
</dbReference>
<dbReference type="InterPro" id="IPR052603">
    <property type="entry name" value="EFCB6"/>
</dbReference>
<evidence type="ECO:0000256" key="19">
    <source>
        <dbReference type="ARBA" id="ARBA00083181"/>
    </source>
</evidence>
<feature type="domain" description="EF-hand" evidence="21">
    <location>
        <begin position="842"/>
        <end position="877"/>
    </location>
</feature>
<sequence length="1447" mass="166796">FSSMDLMHKMAIIPNWQSFCPHPRKYTSSRPHSSPGRVYSKNGFQNMLRPPSSTTTVANPILSFLDVKRILFQKITDKRDELKKAFQLLDTGQNLTVSKSELRRTIAAFLLPLTREQFQEVLAQVPVTGSGNVPYLEFLSRFAITKAFKLIDVNKTGLVQPQELKRLLETFCLKMTDEEYKRFSKHYNIDKDTAVDYHVFLKKLGVNNDLNLRYFMGNQEITRENQQAKLSRRAHLPSFMASDSIWDNCPLDDIERTFCREFSKSHEKVEKALSAGDPSKGGYVSLNYLKVVLDTFVYWLPRRIFLQLMKRFGFKTTSKINWKHFLASFNEPQEFEVSYMVSSKKSSSLSSRNQPQKENIVNKLFRHGEDSYMALKKALLIINTRNVKMTGEELRHILNCMIVNLSDSEFKELMQTLDPGGTGTVSISSFIDLLENPKTRRTLPCAESKMPLHLAWNSVEEMVHDAITRHLQAFYDTLQSYDLRDTGTISRSNFKKIMHTFCPFLTNEHLTKLSSKFQDTVSGRILYKKFLACVGIKDLPTMPIICVSKDKSSEHFQKEQQQPPDLSERTKPPEGTATETKNMTQEAVIGKLRTCVQGQDPMFRQRFLQVSQEPEGRIDLCGFRKVLEDSGMPMDDTQFSQLTTKIGFKKEGMSYLDFAAGFKGTEAKPGLQEATPPQTPAGFFFTAQECLKLFPRRLKEHFQDAYAAFFKMDTDMDGIISMYDLHKLLLQLRLNLKEREFERFLGLLGLRVTVTLNFREFQHLCEKRTPRTDDAPQRLIRTKQKVADSELACEQAHQYLVIKAKNRWADLSKNFIETDNEGNGILRRRDIKNALYGFDIPLTPREFEKLWQSYDTEGTGHITYQEFLQKLGLRYSPTVHRPYAEDYFNFLGHFTKPQQVQEEIQELHMLSFRDKLEDHYQDISKALTTLDKSKTGSVSLCKLRKVLRNTGCPAKSELQVNNHWYVSVQQDNSVNYLDFLRALEKSQLGSPRSRDPEGSLPINFSTLNPEEIVKNIQEAVESAQPALLQAFSALDKEDTGFVNATEFGQVLKDVCCQLSDNQYHYFLRKLRIHLVPYINWKYFLENFSSFLEETADEWAEKMPRIPTSSSPGDMANRDILERLHRAVASHPHTIAQELENFDTMKTNTVSRDEFRAVCTRHVQILTDKQFDRLWNEMPVNAKGRLKYPDFLSRFGSERAATPPVSDSSTRAQRGSSVPVVLERTRSTVSSPTHDLKVGSKSRSLPCVTPGTPPLQNCEPLESKLRKQVQGCWRGLLKECKEKDVDKQGTISASEFLALAEKFNLDMSKEESQQLVLKYDLKNNGRFAYCDFIQSCVLLLKAKETALMHRMRIQNTQKMKEAGTESCSLYMVLLRIQPKILHCWRPMRRSFKSYDEGGTGLLSVADFRKVLRQYSINLSEEEFFHVLEYDKTLSSRVAYNDFLRAFLQ</sequence>
<comment type="function">
    <text evidence="16">Negatively regulates the androgen receptor by recruiting histone deacetylase complex, and protein DJ-1 antagonizes this inhibition by abrogation of this complex. Microtubule inner protein (MIP) part of the dynein-decorated doublet microtubules (DMTs) in cilia axoneme, which is required for motile cilia beating.</text>
</comment>
<dbReference type="PROSITE" id="PS00018">
    <property type="entry name" value="EF_HAND_1"/>
    <property type="match status" value="2"/>
</dbReference>
<dbReference type="PROSITE" id="PS50222">
    <property type="entry name" value="EF_HAND_2"/>
    <property type="match status" value="6"/>
</dbReference>
<feature type="domain" description="EF-hand" evidence="21">
    <location>
        <begin position="700"/>
        <end position="735"/>
    </location>
</feature>
<keyword evidence="15" id="KW-0966">Cell projection</keyword>
<evidence type="ECO:0000256" key="17">
    <source>
        <dbReference type="ARBA" id="ARBA00063636"/>
    </source>
</evidence>
<dbReference type="InterPro" id="IPR018247">
    <property type="entry name" value="EF_Hand_1_Ca_BS"/>
</dbReference>
<dbReference type="CDD" id="cd00051">
    <property type="entry name" value="EFh"/>
    <property type="match status" value="2"/>
</dbReference>
<evidence type="ECO:0000256" key="14">
    <source>
        <dbReference type="ARBA" id="ARBA00023242"/>
    </source>
</evidence>
<dbReference type="FunFam" id="1.10.238.10:FF:000325">
    <property type="entry name" value="EF-hand calcium binding domain 6"/>
    <property type="match status" value="1"/>
</dbReference>
<dbReference type="FunFam" id="1.10.238.10:FF:000243">
    <property type="entry name" value="EF-hand calcium binding domain 6"/>
    <property type="match status" value="1"/>
</dbReference>
<name>A0A8C9PG84_SPEDA</name>
<dbReference type="FunFam" id="1.10.238.10:FF:000285">
    <property type="entry name" value="EF-hand calcium-binding domain-containing protein 6"/>
    <property type="match status" value="1"/>
</dbReference>
<dbReference type="Pfam" id="PF13499">
    <property type="entry name" value="EF-hand_7"/>
    <property type="match status" value="1"/>
</dbReference>
<evidence type="ECO:0000256" key="18">
    <source>
        <dbReference type="ARBA" id="ARBA00069150"/>
    </source>
</evidence>
<dbReference type="SUPFAM" id="SSF47473">
    <property type="entry name" value="EF-hand"/>
    <property type="match status" value="7"/>
</dbReference>
<evidence type="ECO:0000313" key="23">
    <source>
        <dbReference type="Proteomes" id="UP000694422"/>
    </source>
</evidence>
<evidence type="ECO:0000256" key="6">
    <source>
        <dbReference type="ARBA" id="ARBA00022723"/>
    </source>
</evidence>
<dbReference type="FunFam" id="1.10.238.10:FF:000121">
    <property type="entry name" value="EF-hand calcium-binding domain-containing protein 6"/>
    <property type="match status" value="1"/>
</dbReference>
<dbReference type="FunFam" id="1.10.238.10:FF:000242">
    <property type="entry name" value="EF-hand calcium binding domain 6"/>
    <property type="match status" value="1"/>
</dbReference>
<keyword evidence="6" id="KW-0479">Metal-binding</keyword>
<keyword evidence="4" id="KW-0678">Repressor</keyword>
<evidence type="ECO:0000256" key="7">
    <source>
        <dbReference type="ARBA" id="ARBA00022737"/>
    </source>
</evidence>
<keyword evidence="9" id="KW-0282">Flagellum</keyword>
<dbReference type="GO" id="GO:0005509">
    <property type="term" value="F:calcium ion binding"/>
    <property type="evidence" value="ECO:0007669"/>
    <property type="project" value="InterPro"/>
</dbReference>
<comment type="subcellular location">
    <subcellularLocation>
        <location evidence="2">Cytoplasm</location>
        <location evidence="2">Cytoskeleton</location>
        <location evidence="2">Flagellum axoneme</location>
    </subcellularLocation>
    <subcellularLocation>
        <location evidence="1">Nucleus</location>
    </subcellularLocation>
</comment>
<evidence type="ECO:0000259" key="21">
    <source>
        <dbReference type="PROSITE" id="PS50222"/>
    </source>
</evidence>
<keyword evidence="5" id="KW-0597">Phosphoprotein</keyword>
<evidence type="ECO:0000256" key="1">
    <source>
        <dbReference type="ARBA" id="ARBA00004123"/>
    </source>
</evidence>
<evidence type="ECO:0000256" key="20">
    <source>
        <dbReference type="SAM" id="MobiDB-lite"/>
    </source>
</evidence>
<feature type="region of interest" description="Disordered" evidence="20">
    <location>
        <begin position="553"/>
        <end position="581"/>
    </location>
</feature>
<dbReference type="InterPro" id="IPR002048">
    <property type="entry name" value="EF_hand_dom"/>
</dbReference>
<keyword evidence="3" id="KW-0963">Cytoplasm</keyword>
<evidence type="ECO:0000256" key="8">
    <source>
        <dbReference type="ARBA" id="ARBA00022837"/>
    </source>
</evidence>